<proteinExistence type="predicted"/>
<evidence type="ECO:0000313" key="1">
    <source>
        <dbReference type="EMBL" id="GBO08668.1"/>
    </source>
</evidence>
<name>A0A4Y2U787_ARAVE</name>
<organism evidence="1 3">
    <name type="scientific">Araneus ventricosus</name>
    <name type="common">Orbweaver spider</name>
    <name type="synonym">Epeira ventricosa</name>
    <dbReference type="NCBI Taxonomy" id="182803"/>
    <lineage>
        <taxon>Eukaryota</taxon>
        <taxon>Metazoa</taxon>
        <taxon>Ecdysozoa</taxon>
        <taxon>Arthropoda</taxon>
        <taxon>Chelicerata</taxon>
        <taxon>Arachnida</taxon>
        <taxon>Araneae</taxon>
        <taxon>Araneomorphae</taxon>
        <taxon>Entelegynae</taxon>
        <taxon>Araneoidea</taxon>
        <taxon>Araneidae</taxon>
        <taxon>Araneus</taxon>
    </lineage>
</organism>
<comment type="caution">
    <text evidence="1">The sequence shown here is derived from an EMBL/GenBank/DDBJ whole genome shotgun (WGS) entry which is preliminary data.</text>
</comment>
<keyword evidence="3" id="KW-1185">Reference proteome</keyword>
<reference evidence="1 3" key="1">
    <citation type="journal article" date="2019" name="Sci. Rep.">
        <title>Orb-weaving spider Araneus ventricosus genome elucidates the spidroin gene catalogue.</title>
        <authorList>
            <person name="Kono N."/>
            <person name="Nakamura H."/>
            <person name="Ohtoshi R."/>
            <person name="Moran D.A.P."/>
            <person name="Shinohara A."/>
            <person name="Yoshida Y."/>
            <person name="Fujiwara M."/>
            <person name="Mori M."/>
            <person name="Tomita M."/>
            <person name="Arakawa K."/>
        </authorList>
    </citation>
    <scope>NUCLEOTIDE SEQUENCE [LARGE SCALE GENOMIC DNA]</scope>
</reference>
<evidence type="ECO:0000313" key="2">
    <source>
        <dbReference type="EMBL" id="GBO08679.1"/>
    </source>
</evidence>
<dbReference type="EMBL" id="BGPR01034334">
    <property type="protein sequence ID" value="GBO08679.1"/>
    <property type="molecule type" value="Genomic_DNA"/>
</dbReference>
<gene>
    <name evidence="1" type="ORF">AVEN_251091_1</name>
    <name evidence="2" type="ORF">AVEN_35331_1</name>
</gene>
<evidence type="ECO:0000313" key="3">
    <source>
        <dbReference type="Proteomes" id="UP000499080"/>
    </source>
</evidence>
<dbReference type="AlphaFoldDB" id="A0A4Y2U787"/>
<sequence>MHFRWLRDSTTDKTPRFLNSRDGLFSFAVTSGFIRVSTRIRTSQRMSLLDESRWKKHGERYATAIADDRTKCLALAVIDARSEKIALRDAYGHRRLRCIGKHRTHRG</sequence>
<dbReference type="Proteomes" id="UP000499080">
    <property type="component" value="Unassembled WGS sequence"/>
</dbReference>
<dbReference type="EMBL" id="BGPR01034332">
    <property type="protein sequence ID" value="GBO08668.1"/>
    <property type="molecule type" value="Genomic_DNA"/>
</dbReference>
<protein>
    <submittedName>
        <fullName evidence="1">Uncharacterized protein</fullName>
    </submittedName>
</protein>
<accession>A0A4Y2U787</accession>